<evidence type="ECO:0000313" key="12">
    <source>
        <dbReference type="Proteomes" id="UP000319941"/>
    </source>
</evidence>
<keyword evidence="4" id="KW-0808">Transferase</keyword>
<name>A0A558HJ34_9GAMM</name>
<evidence type="ECO:0000256" key="6">
    <source>
        <dbReference type="ARBA" id="ARBA00022824"/>
    </source>
</evidence>
<dbReference type="OrthoDB" id="6184167at2"/>
<feature type="transmembrane region" description="Helical" evidence="10">
    <location>
        <begin position="351"/>
        <end position="369"/>
    </location>
</feature>
<comment type="subcellular location">
    <subcellularLocation>
        <location evidence="1">Endoplasmic reticulum membrane</location>
        <topology evidence="1">Multi-pass membrane protein</topology>
    </subcellularLocation>
</comment>
<feature type="transmembrane region" description="Helical" evidence="10">
    <location>
        <begin position="282"/>
        <end position="300"/>
    </location>
</feature>
<protein>
    <recommendedName>
        <fullName evidence="13">DUF2142 domain-containing protein</fullName>
    </recommendedName>
</protein>
<dbReference type="Pfam" id="PF04922">
    <property type="entry name" value="DIE2_ALG10"/>
    <property type="match status" value="1"/>
</dbReference>
<evidence type="ECO:0000256" key="10">
    <source>
        <dbReference type="SAM" id="Phobius"/>
    </source>
</evidence>
<dbReference type="GO" id="GO:0106073">
    <property type="term" value="F:dolichyl pyrophosphate Glc2Man9GlcNAc2 alpha-1,2-glucosyltransferase activity"/>
    <property type="evidence" value="ECO:0007669"/>
    <property type="project" value="InterPro"/>
</dbReference>
<dbReference type="AlphaFoldDB" id="A0A558HJ34"/>
<dbReference type="PANTHER" id="PTHR12989">
    <property type="entry name" value="ALPHA-1,2-GLUCOSYLTRANSFERASE ALG10"/>
    <property type="match status" value="1"/>
</dbReference>
<dbReference type="PANTHER" id="PTHR12989:SF10">
    <property type="entry name" value="DOL-P-GLC:GLC(2)MAN(9)GLCNAC(2)-PP-DOL ALPHA-1,2-GLUCOSYLTRANSFERASE-RELATED"/>
    <property type="match status" value="1"/>
</dbReference>
<evidence type="ECO:0000256" key="4">
    <source>
        <dbReference type="ARBA" id="ARBA00022679"/>
    </source>
</evidence>
<accession>A0A558HJ34</accession>
<dbReference type="RefSeq" id="WP_144727706.1">
    <property type="nucleotide sequence ID" value="NZ_CAWOWR010000137.1"/>
</dbReference>
<evidence type="ECO:0000256" key="7">
    <source>
        <dbReference type="ARBA" id="ARBA00022989"/>
    </source>
</evidence>
<dbReference type="InterPro" id="IPR016900">
    <property type="entry name" value="Alg10"/>
</dbReference>
<keyword evidence="3" id="KW-0328">Glycosyltransferase</keyword>
<gene>
    <name evidence="11" type="ORF">FQP86_11720</name>
</gene>
<reference evidence="11 12" key="1">
    <citation type="submission" date="2019-07" db="EMBL/GenBank/DDBJ databases">
        <title>Diversity of Bacteria from Kongsfjorden, Arctic.</title>
        <authorList>
            <person name="Yu Y."/>
        </authorList>
    </citation>
    <scope>NUCLEOTIDE SEQUENCE [LARGE SCALE GENOMIC DNA]</scope>
    <source>
        <strain evidence="11 12">SM1923</strain>
    </source>
</reference>
<proteinExistence type="predicted"/>
<keyword evidence="8 10" id="KW-0472">Membrane</keyword>
<feature type="transmembrane region" description="Helical" evidence="10">
    <location>
        <begin position="422"/>
        <end position="442"/>
    </location>
</feature>
<feature type="transmembrane region" description="Helical" evidence="10">
    <location>
        <begin position="393"/>
        <end position="410"/>
    </location>
</feature>
<feature type="transmembrane region" description="Helical" evidence="10">
    <location>
        <begin position="462"/>
        <end position="481"/>
    </location>
</feature>
<evidence type="ECO:0000256" key="1">
    <source>
        <dbReference type="ARBA" id="ARBA00004477"/>
    </source>
</evidence>
<dbReference type="Proteomes" id="UP000319941">
    <property type="component" value="Unassembled WGS sequence"/>
</dbReference>
<feature type="transmembrane region" description="Helical" evidence="10">
    <location>
        <begin position="181"/>
        <end position="205"/>
    </location>
</feature>
<keyword evidence="7 10" id="KW-1133">Transmembrane helix</keyword>
<comment type="caution">
    <text evidence="11">The sequence shown here is derived from an EMBL/GenBank/DDBJ whole genome shotgun (WGS) entry which is preliminary data.</text>
</comment>
<evidence type="ECO:0000313" key="11">
    <source>
        <dbReference type="EMBL" id="TVU69127.1"/>
    </source>
</evidence>
<evidence type="ECO:0000256" key="2">
    <source>
        <dbReference type="ARBA" id="ARBA00004922"/>
    </source>
</evidence>
<dbReference type="EMBL" id="VNFH01000008">
    <property type="protein sequence ID" value="TVU69127.1"/>
    <property type="molecule type" value="Genomic_DNA"/>
</dbReference>
<feature type="compositionally biased region" description="Basic and acidic residues" evidence="9">
    <location>
        <begin position="1"/>
        <end position="27"/>
    </location>
</feature>
<evidence type="ECO:0000256" key="5">
    <source>
        <dbReference type="ARBA" id="ARBA00022692"/>
    </source>
</evidence>
<keyword evidence="12" id="KW-1185">Reference proteome</keyword>
<evidence type="ECO:0000256" key="9">
    <source>
        <dbReference type="SAM" id="MobiDB-lite"/>
    </source>
</evidence>
<evidence type="ECO:0008006" key="13">
    <source>
        <dbReference type="Google" id="ProtNLM"/>
    </source>
</evidence>
<feature type="transmembrane region" description="Helical" evidence="10">
    <location>
        <begin position="217"/>
        <end position="246"/>
    </location>
</feature>
<feature type="transmembrane region" description="Helical" evidence="10">
    <location>
        <begin position="134"/>
        <end position="154"/>
    </location>
</feature>
<dbReference type="GO" id="GO:0006488">
    <property type="term" value="P:dolichol-linked oligosaccharide biosynthetic process"/>
    <property type="evidence" value="ECO:0007669"/>
    <property type="project" value="InterPro"/>
</dbReference>
<evidence type="ECO:0000256" key="3">
    <source>
        <dbReference type="ARBA" id="ARBA00022676"/>
    </source>
</evidence>
<keyword evidence="5 10" id="KW-0812">Transmembrane</keyword>
<sequence length="485" mass="55279">MQSFGHREGRAALSRDEHVQGSDERDGARRHKRTGRWLTWLICVGLGAVLMIALALVSHSLVKPFVDEGVHFAQIRQFLEGDWSQHPKLTTLTLYHATLAVVLIGVQTLGEWLHLPLAAALPDGRWPGMPSVDWARGISLVGFMLLALLVWRLLPSTYQRLDHALPLPQARHEASRQCWQWIWLPIIFPYLALVYTDPWIITLVALQLVMLVLQRRIMLLVLIFAGLGLRQDSIVLLGLWGGLLLFMTHQQARQAALSDDGCGAFHSPLRRLATWWSLTQRWWWVALIPVLAFLVFLEWNGGIAMGDTSRHQAGWHTGNVGYYLSVIGMVFLPLWLADLPRQWRLVCQRPWCLVALLGMTLILATTYGVTHDYNFQLWTIRNRWLLWLRDHPAGLWVTMLLCSSVALWWLRAPLRLGNGGLLLLMLALMICSRELIETRYMLPLITVFQLLRVPERPAVERAMTLWAMAMGAMLLAGLVLTRTLP</sequence>
<feature type="transmembrane region" description="Helical" evidence="10">
    <location>
        <begin position="37"/>
        <end position="57"/>
    </location>
</feature>
<feature type="region of interest" description="Disordered" evidence="9">
    <location>
        <begin position="1"/>
        <end position="28"/>
    </location>
</feature>
<dbReference type="STRING" id="553385.GCA_000591415_00881"/>
<keyword evidence="6" id="KW-0256">Endoplasmic reticulum</keyword>
<comment type="pathway">
    <text evidence="2">Protein modification; protein glycosylation.</text>
</comment>
<organism evidence="11 12">
    <name type="scientific">Cobetia crustatorum</name>
    <dbReference type="NCBI Taxonomy" id="553385"/>
    <lineage>
        <taxon>Bacteria</taxon>
        <taxon>Pseudomonadati</taxon>
        <taxon>Pseudomonadota</taxon>
        <taxon>Gammaproteobacteria</taxon>
        <taxon>Oceanospirillales</taxon>
        <taxon>Halomonadaceae</taxon>
        <taxon>Cobetia</taxon>
    </lineage>
</organism>
<evidence type="ECO:0000256" key="8">
    <source>
        <dbReference type="ARBA" id="ARBA00023136"/>
    </source>
</evidence>
<feature type="transmembrane region" description="Helical" evidence="10">
    <location>
        <begin position="320"/>
        <end position="339"/>
    </location>
</feature>